<evidence type="ECO:0000256" key="9">
    <source>
        <dbReference type="ARBA" id="ARBA00023157"/>
    </source>
</evidence>
<keyword evidence="4 10" id="KW-0679">Respiratory chain</keyword>
<dbReference type="PIRSF" id="PIRSF000019">
    <property type="entry name" value="Bc1_11K"/>
    <property type="match status" value="1"/>
</dbReference>
<evidence type="ECO:0000256" key="2">
    <source>
        <dbReference type="ARBA" id="ARBA00006498"/>
    </source>
</evidence>
<evidence type="ECO:0000259" key="12">
    <source>
        <dbReference type="Pfam" id="PF02320"/>
    </source>
</evidence>
<evidence type="ECO:0000256" key="11">
    <source>
        <dbReference type="PIRSR" id="PIRSR000019-1"/>
    </source>
</evidence>
<dbReference type="AlphaFoldDB" id="A0A8C4N3C3"/>
<dbReference type="GO" id="GO:0005743">
    <property type="term" value="C:mitochondrial inner membrane"/>
    <property type="evidence" value="ECO:0007669"/>
    <property type="project" value="UniProtKB-SubCell"/>
</dbReference>
<evidence type="ECO:0000256" key="3">
    <source>
        <dbReference type="ARBA" id="ARBA00022448"/>
    </source>
</evidence>
<evidence type="ECO:0000256" key="10">
    <source>
        <dbReference type="PIRNR" id="PIRNR000019"/>
    </source>
</evidence>
<dbReference type="OMA" id="RCADHVT"/>
<evidence type="ECO:0000256" key="6">
    <source>
        <dbReference type="ARBA" id="ARBA00022982"/>
    </source>
</evidence>
<dbReference type="Pfam" id="PF02320">
    <property type="entry name" value="UCR_hinge"/>
    <property type="match status" value="1"/>
</dbReference>
<comment type="similarity">
    <text evidence="2 10">Belongs to the UQCRH/QCR6 family.</text>
</comment>
<organism evidence="13 14">
    <name type="scientific">Eptatretus burgeri</name>
    <name type="common">Inshore hagfish</name>
    <dbReference type="NCBI Taxonomy" id="7764"/>
    <lineage>
        <taxon>Eukaryota</taxon>
        <taxon>Metazoa</taxon>
        <taxon>Chordata</taxon>
        <taxon>Craniata</taxon>
        <taxon>Vertebrata</taxon>
        <taxon>Cyclostomata</taxon>
        <taxon>Myxini</taxon>
        <taxon>Myxiniformes</taxon>
        <taxon>Myxinidae</taxon>
        <taxon>Eptatretinae</taxon>
        <taxon>Eptatretus</taxon>
    </lineage>
</organism>
<name>A0A8C4N3C3_EPTBU</name>
<sequence>MQDPLDALRADCRATSKCTSFMGELETCTERVNSRKKTEETCMQELMDLLHCVDHCVAKSLFQKLK</sequence>
<feature type="disulfide bond" evidence="11">
    <location>
        <begin position="12"/>
        <end position="56"/>
    </location>
</feature>
<evidence type="ECO:0000256" key="8">
    <source>
        <dbReference type="ARBA" id="ARBA00023136"/>
    </source>
</evidence>
<dbReference type="GO" id="GO:0006122">
    <property type="term" value="P:mitochondrial electron transport, ubiquinol to cytochrome c"/>
    <property type="evidence" value="ECO:0007669"/>
    <property type="project" value="InterPro"/>
</dbReference>
<dbReference type="InterPro" id="IPR036811">
    <property type="entry name" value="Ubol_cytC_Rdtase_hinge_dom_sf"/>
</dbReference>
<evidence type="ECO:0000313" key="13">
    <source>
        <dbReference type="Ensembl" id="ENSEBUP00000000356.1"/>
    </source>
</evidence>
<reference evidence="13" key="2">
    <citation type="submission" date="2025-09" db="UniProtKB">
        <authorList>
            <consortium name="Ensembl"/>
        </authorList>
    </citation>
    <scope>IDENTIFICATION</scope>
</reference>
<dbReference type="GeneTree" id="ENSGT00390000003860"/>
<keyword evidence="5 10" id="KW-0999">Mitochondrion inner membrane</keyword>
<dbReference type="SUPFAM" id="SSF81531">
    <property type="entry name" value="Non-heme 11 kDa protein of cytochrome bc1 complex (Ubiquinol-cytochrome c reductase)"/>
    <property type="match status" value="1"/>
</dbReference>
<protein>
    <recommendedName>
        <fullName evidence="10">Cytochrome b-c1 complex subunit 6</fullName>
    </recommendedName>
</protein>
<feature type="disulfide bond" evidence="11">
    <location>
        <begin position="28"/>
        <end position="42"/>
    </location>
</feature>
<evidence type="ECO:0000313" key="14">
    <source>
        <dbReference type="Proteomes" id="UP000694388"/>
    </source>
</evidence>
<keyword evidence="14" id="KW-1185">Reference proteome</keyword>
<dbReference type="InterPro" id="IPR003422">
    <property type="entry name" value="Cyt_b-c1_6"/>
</dbReference>
<evidence type="ECO:0000256" key="1">
    <source>
        <dbReference type="ARBA" id="ARBA00004137"/>
    </source>
</evidence>
<evidence type="ECO:0000256" key="5">
    <source>
        <dbReference type="ARBA" id="ARBA00022792"/>
    </source>
</evidence>
<dbReference type="PANTHER" id="PTHR15336:SF0">
    <property type="entry name" value="CYTOCHROME B-C1 COMPLEX SUBUNIT 6, MITOCHONDRIAL"/>
    <property type="match status" value="1"/>
</dbReference>
<keyword evidence="8 10" id="KW-0472">Membrane</keyword>
<dbReference type="FunFam" id="1.10.287.20:FF:000001">
    <property type="entry name" value="Cytochrome b-c1 complex subunit 6"/>
    <property type="match status" value="1"/>
</dbReference>
<evidence type="ECO:0000256" key="7">
    <source>
        <dbReference type="ARBA" id="ARBA00023128"/>
    </source>
</evidence>
<dbReference type="Gene3D" id="1.10.287.20">
    <property type="entry name" value="Ubiquinol-cytochrome C reductase hinge domain"/>
    <property type="match status" value="1"/>
</dbReference>
<dbReference type="InterPro" id="IPR023184">
    <property type="entry name" value="Ubol_cytC_Rdtase_hinge_dom"/>
</dbReference>
<keyword evidence="7 10" id="KW-0496">Mitochondrion</keyword>
<dbReference type="PANTHER" id="PTHR15336">
    <property type="entry name" value="UBIQUINOL-CYTOCHROME C REDUCTASE COMPLEX 7.8 KDA PROTEIN"/>
    <property type="match status" value="1"/>
</dbReference>
<reference evidence="13" key="1">
    <citation type="submission" date="2025-08" db="UniProtKB">
        <authorList>
            <consortium name="Ensembl"/>
        </authorList>
    </citation>
    <scope>IDENTIFICATION</scope>
</reference>
<proteinExistence type="inferred from homology"/>
<keyword evidence="9 11" id="KW-1015">Disulfide bond</keyword>
<keyword evidence="6 10" id="KW-0249">Electron transport</keyword>
<feature type="domain" description="Ubiquinol-cytochrome C reductase hinge" evidence="12">
    <location>
        <begin position="3"/>
        <end position="66"/>
    </location>
</feature>
<dbReference type="Ensembl" id="ENSEBUT00000000650.1">
    <property type="protein sequence ID" value="ENSEBUP00000000356.1"/>
    <property type="gene ID" value="ENSEBUG00000000521.1"/>
</dbReference>
<comment type="function">
    <text evidence="10">Component of the ubiquinol-cytochrome c oxidoreductase, a multisubunit transmembrane complex that is part of the mitochondrial electron transport chain which drives oxidative phosphorylation.</text>
</comment>
<evidence type="ECO:0000256" key="4">
    <source>
        <dbReference type="ARBA" id="ARBA00022660"/>
    </source>
</evidence>
<dbReference type="Proteomes" id="UP000694388">
    <property type="component" value="Unplaced"/>
</dbReference>
<accession>A0A8C4N3C3</accession>
<comment type="subcellular location">
    <subcellularLocation>
        <location evidence="1">Mitochondrion inner membrane</location>
        <topology evidence="1">Peripheral membrane protein</topology>
        <orientation evidence="1">Intermembrane side</orientation>
    </subcellularLocation>
</comment>
<keyword evidence="3 10" id="KW-0813">Transport</keyword>